<evidence type="ECO:0000256" key="1">
    <source>
        <dbReference type="ARBA" id="ARBA00022448"/>
    </source>
</evidence>
<keyword evidence="6" id="KW-1185">Reference proteome</keyword>
<dbReference type="Pfam" id="PF00005">
    <property type="entry name" value="ABC_tran"/>
    <property type="match status" value="1"/>
</dbReference>
<sequence length="280" mass="29429">MQTNRARASGGVRVRLTGVRRVFPVLDDAGRAARDGAPGVIAIDGIDLDIAPGAFVALLGPSGCGKSTLLRLVAGLDRADAGAAVVEAEEAPGGERGAGGARAPLAYVFQDAHLLPWRSVLENAALPLELAGAPLDERRAAARAALVQVGLADAGARYPAELSGGMRMRVSLARALITRPRLLLLDEPFAALDELTRSRLDDELRALWAELGMTVLFVTHSITEAAYLAERAVVLSPRPARVVADRTLSLPDQRTAALRTEPAFAREVRALQEALESGGA</sequence>
<dbReference type="SMART" id="SM00382">
    <property type="entry name" value="AAA"/>
    <property type="match status" value="1"/>
</dbReference>
<accession>A9G2H9</accession>
<keyword evidence="3 5" id="KW-0067">ATP-binding</keyword>
<dbReference type="InterPro" id="IPR050166">
    <property type="entry name" value="ABC_transporter_ATP-bind"/>
</dbReference>
<evidence type="ECO:0000313" key="6">
    <source>
        <dbReference type="Proteomes" id="UP000002139"/>
    </source>
</evidence>
<dbReference type="OrthoDB" id="9809450at2"/>
<dbReference type="InterPro" id="IPR003439">
    <property type="entry name" value="ABC_transporter-like_ATP-bd"/>
</dbReference>
<keyword evidence="1" id="KW-0813">Transport</keyword>
<dbReference type="eggNOG" id="COG1116">
    <property type="taxonomic scope" value="Bacteria"/>
</dbReference>
<gene>
    <name evidence="5" type="primary">nrtC2</name>
    <name evidence="5" type="ordered locus">sce5488</name>
</gene>
<dbReference type="PANTHER" id="PTHR42788:SF13">
    <property type="entry name" value="ALIPHATIC SULFONATES IMPORT ATP-BINDING PROTEIN SSUB"/>
    <property type="match status" value="1"/>
</dbReference>
<dbReference type="Proteomes" id="UP000002139">
    <property type="component" value="Chromosome"/>
</dbReference>
<dbReference type="GO" id="GO:0016887">
    <property type="term" value="F:ATP hydrolysis activity"/>
    <property type="evidence" value="ECO:0007669"/>
    <property type="project" value="InterPro"/>
</dbReference>
<dbReference type="GO" id="GO:0005524">
    <property type="term" value="F:ATP binding"/>
    <property type="evidence" value="ECO:0007669"/>
    <property type="project" value="UniProtKB-KW"/>
</dbReference>
<reference evidence="5 6" key="1">
    <citation type="journal article" date="2007" name="Nat. Biotechnol.">
        <title>Complete genome sequence of the myxobacterium Sorangium cellulosum.</title>
        <authorList>
            <person name="Schneiker S."/>
            <person name="Perlova O."/>
            <person name="Kaiser O."/>
            <person name="Gerth K."/>
            <person name="Alici A."/>
            <person name="Altmeyer M.O."/>
            <person name="Bartels D."/>
            <person name="Bekel T."/>
            <person name="Beyer S."/>
            <person name="Bode E."/>
            <person name="Bode H.B."/>
            <person name="Bolten C.J."/>
            <person name="Choudhuri J.V."/>
            <person name="Doss S."/>
            <person name="Elnakady Y.A."/>
            <person name="Frank B."/>
            <person name="Gaigalat L."/>
            <person name="Goesmann A."/>
            <person name="Groeger C."/>
            <person name="Gross F."/>
            <person name="Jelsbak L."/>
            <person name="Jelsbak L."/>
            <person name="Kalinowski J."/>
            <person name="Kegler C."/>
            <person name="Knauber T."/>
            <person name="Konietzny S."/>
            <person name="Kopp M."/>
            <person name="Krause L."/>
            <person name="Krug D."/>
            <person name="Linke B."/>
            <person name="Mahmud T."/>
            <person name="Martinez-Arias R."/>
            <person name="McHardy A.C."/>
            <person name="Merai M."/>
            <person name="Meyer F."/>
            <person name="Mormann S."/>
            <person name="Munoz-Dorado J."/>
            <person name="Perez J."/>
            <person name="Pradella S."/>
            <person name="Rachid S."/>
            <person name="Raddatz G."/>
            <person name="Rosenau F."/>
            <person name="Rueckert C."/>
            <person name="Sasse F."/>
            <person name="Scharfe M."/>
            <person name="Schuster S.C."/>
            <person name="Suen G."/>
            <person name="Treuner-Lange A."/>
            <person name="Velicer G.J."/>
            <person name="Vorholter F.-J."/>
            <person name="Weissman K.J."/>
            <person name="Welch R.D."/>
            <person name="Wenzel S.C."/>
            <person name="Whitworth D.E."/>
            <person name="Wilhelm S."/>
            <person name="Wittmann C."/>
            <person name="Bloecker H."/>
            <person name="Puehler A."/>
            <person name="Mueller R."/>
        </authorList>
    </citation>
    <scope>NUCLEOTIDE SEQUENCE [LARGE SCALE GENOMIC DNA]</scope>
    <source>
        <strain evidence="6">So ce56</strain>
    </source>
</reference>
<dbReference type="InterPro" id="IPR017871">
    <property type="entry name" value="ABC_transporter-like_CS"/>
</dbReference>
<protein>
    <submittedName>
        <fullName evidence="5">Sulfonate transport system ATP-binding protein</fullName>
    </submittedName>
</protein>
<keyword evidence="2" id="KW-0547">Nucleotide-binding</keyword>
<dbReference type="RefSeq" id="WP_012238119.1">
    <property type="nucleotide sequence ID" value="NC_010162.1"/>
</dbReference>
<name>A9G2H9_SORC5</name>
<feature type="domain" description="ABC transporter" evidence="4">
    <location>
        <begin position="14"/>
        <end position="262"/>
    </location>
</feature>
<dbReference type="AlphaFoldDB" id="A9G2H9"/>
<evidence type="ECO:0000256" key="3">
    <source>
        <dbReference type="ARBA" id="ARBA00022840"/>
    </source>
</evidence>
<dbReference type="InterPro" id="IPR003593">
    <property type="entry name" value="AAA+_ATPase"/>
</dbReference>
<dbReference type="STRING" id="448385.sce5488"/>
<organism evidence="5 6">
    <name type="scientific">Sorangium cellulosum (strain So ce56)</name>
    <name type="common">Polyangium cellulosum (strain So ce56)</name>
    <dbReference type="NCBI Taxonomy" id="448385"/>
    <lineage>
        <taxon>Bacteria</taxon>
        <taxon>Pseudomonadati</taxon>
        <taxon>Myxococcota</taxon>
        <taxon>Polyangia</taxon>
        <taxon>Polyangiales</taxon>
        <taxon>Polyangiaceae</taxon>
        <taxon>Sorangium</taxon>
    </lineage>
</organism>
<dbReference type="InterPro" id="IPR027417">
    <property type="entry name" value="P-loop_NTPase"/>
</dbReference>
<evidence type="ECO:0000313" key="5">
    <source>
        <dbReference type="EMBL" id="CAN95651.1"/>
    </source>
</evidence>
<dbReference type="KEGG" id="scl:sce5488"/>
<dbReference type="EMBL" id="AM746676">
    <property type="protein sequence ID" value="CAN95651.1"/>
    <property type="molecule type" value="Genomic_DNA"/>
</dbReference>
<dbReference type="BioCyc" id="SCEL448385:SCE_RS28160-MONOMER"/>
<dbReference type="PROSITE" id="PS00211">
    <property type="entry name" value="ABC_TRANSPORTER_1"/>
    <property type="match status" value="1"/>
</dbReference>
<evidence type="ECO:0000256" key="2">
    <source>
        <dbReference type="ARBA" id="ARBA00022741"/>
    </source>
</evidence>
<dbReference type="HOGENOM" id="CLU_000604_1_22_7"/>
<dbReference type="PANTHER" id="PTHR42788">
    <property type="entry name" value="TAURINE IMPORT ATP-BINDING PROTEIN-RELATED"/>
    <property type="match status" value="1"/>
</dbReference>
<dbReference type="Gene3D" id="3.40.50.300">
    <property type="entry name" value="P-loop containing nucleotide triphosphate hydrolases"/>
    <property type="match status" value="1"/>
</dbReference>
<dbReference type="CDD" id="cd03293">
    <property type="entry name" value="ABC_NrtD_SsuB_transporters"/>
    <property type="match status" value="1"/>
</dbReference>
<evidence type="ECO:0000259" key="4">
    <source>
        <dbReference type="PROSITE" id="PS50893"/>
    </source>
</evidence>
<dbReference type="SUPFAM" id="SSF52540">
    <property type="entry name" value="P-loop containing nucleoside triphosphate hydrolases"/>
    <property type="match status" value="1"/>
</dbReference>
<dbReference type="PROSITE" id="PS50893">
    <property type="entry name" value="ABC_TRANSPORTER_2"/>
    <property type="match status" value="1"/>
</dbReference>
<proteinExistence type="predicted"/>